<evidence type="ECO:0008006" key="4">
    <source>
        <dbReference type="Google" id="ProtNLM"/>
    </source>
</evidence>
<name>A0A087A1V0_9BIFI</name>
<feature type="transmembrane region" description="Helical" evidence="1">
    <location>
        <begin position="199"/>
        <end position="223"/>
    </location>
</feature>
<comment type="caution">
    <text evidence="2">The sequence shown here is derived from an EMBL/GenBank/DDBJ whole genome shotgun (WGS) entry which is preliminary data.</text>
</comment>
<keyword evidence="1" id="KW-0472">Membrane</keyword>
<accession>A0A087A1V0</accession>
<organism evidence="2 3">
    <name type="scientific">Bifidobacterium biavatii DSM 23969</name>
    <dbReference type="NCBI Taxonomy" id="1437608"/>
    <lineage>
        <taxon>Bacteria</taxon>
        <taxon>Bacillati</taxon>
        <taxon>Actinomycetota</taxon>
        <taxon>Actinomycetes</taxon>
        <taxon>Bifidobacteriales</taxon>
        <taxon>Bifidobacteriaceae</taxon>
        <taxon>Bifidobacterium</taxon>
    </lineage>
</organism>
<keyword evidence="3" id="KW-1185">Reference proteome</keyword>
<keyword evidence="1" id="KW-1133">Transmembrane helix</keyword>
<evidence type="ECO:0000256" key="1">
    <source>
        <dbReference type="SAM" id="Phobius"/>
    </source>
</evidence>
<dbReference type="eggNOG" id="ENOG5031Y3Y">
    <property type="taxonomic scope" value="Bacteria"/>
</dbReference>
<dbReference type="Gene3D" id="3.10.310.50">
    <property type="match status" value="1"/>
</dbReference>
<reference evidence="2 3" key="1">
    <citation type="submission" date="2014-03" db="EMBL/GenBank/DDBJ databases">
        <title>Genomics of Bifidobacteria.</title>
        <authorList>
            <person name="Ventura M."/>
            <person name="Milani C."/>
            <person name="Lugli G.A."/>
        </authorList>
    </citation>
    <scope>NUCLEOTIDE SEQUENCE [LARGE SCALE GENOMIC DNA]</scope>
    <source>
        <strain evidence="2 3">DSM 23969</strain>
    </source>
</reference>
<evidence type="ECO:0000313" key="3">
    <source>
        <dbReference type="Proteomes" id="UP000029108"/>
    </source>
</evidence>
<sequence length="273" mass="29359">MTNRENGYGKTTHVVERSRHGVSPMIAMLATLISLILCLGFFSPAMADGSDSDSGSSDQTGAFTDDITDTQNLLGSDLGKVTDAIAETKKETGVSVKLMYLRTFGVKVNADSWAKGALKGMNPAKNTVMLAVASDDGNLVVAVSSNSDEWLRRQSTVDDLSKAAGDQLLKDTPDWAGAATAMMDEIMTVKKTSTSGSSVVAGVVVLAIVLAVLVAVIVATIVIRRRMKRKVMRQIAEKRKAAEEAGEEFDENGPLTRKEIRMRRKAGMWKKQS</sequence>
<proteinExistence type="predicted"/>
<dbReference type="AlphaFoldDB" id="A0A087A1V0"/>
<gene>
    <name evidence="2" type="ORF">BBIA_0434</name>
</gene>
<evidence type="ECO:0000313" key="2">
    <source>
        <dbReference type="EMBL" id="KFI52750.1"/>
    </source>
</evidence>
<feature type="transmembrane region" description="Helical" evidence="1">
    <location>
        <begin position="21"/>
        <end position="42"/>
    </location>
</feature>
<dbReference type="EMBL" id="JGYN01000004">
    <property type="protein sequence ID" value="KFI52750.1"/>
    <property type="molecule type" value="Genomic_DNA"/>
</dbReference>
<dbReference type="Proteomes" id="UP000029108">
    <property type="component" value="Unassembled WGS sequence"/>
</dbReference>
<dbReference type="STRING" id="1437608.GCA_000771645_02297"/>
<keyword evidence="1" id="KW-0812">Transmembrane</keyword>
<protein>
    <recommendedName>
        <fullName evidence="4">TPM domain-containing protein</fullName>
    </recommendedName>
</protein>